<organism evidence="2 3">
    <name type="scientific">Tanacetum coccineum</name>
    <dbReference type="NCBI Taxonomy" id="301880"/>
    <lineage>
        <taxon>Eukaryota</taxon>
        <taxon>Viridiplantae</taxon>
        <taxon>Streptophyta</taxon>
        <taxon>Embryophyta</taxon>
        <taxon>Tracheophyta</taxon>
        <taxon>Spermatophyta</taxon>
        <taxon>Magnoliopsida</taxon>
        <taxon>eudicotyledons</taxon>
        <taxon>Gunneridae</taxon>
        <taxon>Pentapetalae</taxon>
        <taxon>asterids</taxon>
        <taxon>campanulids</taxon>
        <taxon>Asterales</taxon>
        <taxon>Asteraceae</taxon>
        <taxon>Asteroideae</taxon>
        <taxon>Anthemideae</taxon>
        <taxon>Anthemidinae</taxon>
        <taxon>Tanacetum</taxon>
    </lineage>
</organism>
<protein>
    <submittedName>
        <fullName evidence="2">Uncharacterized protein</fullName>
    </submittedName>
</protein>
<feature type="compositionally biased region" description="Polar residues" evidence="1">
    <location>
        <begin position="1"/>
        <end position="12"/>
    </location>
</feature>
<feature type="region of interest" description="Disordered" evidence="1">
    <location>
        <begin position="1"/>
        <end position="27"/>
    </location>
</feature>
<evidence type="ECO:0000256" key="1">
    <source>
        <dbReference type="SAM" id="MobiDB-lite"/>
    </source>
</evidence>
<gene>
    <name evidence="2" type="ORF">Tco_0938257</name>
</gene>
<feature type="compositionally biased region" description="Basic residues" evidence="1">
    <location>
        <begin position="247"/>
        <end position="272"/>
    </location>
</feature>
<comment type="caution">
    <text evidence="2">The sequence shown here is derived from an EMBL/GenBank/DDBJ whole genome shotgun (WGS) entry which is preliminary data.</text>
</comment>
<proteinExistence type="predicted"/>
<evidence type="ECO:0000313" key="2">
    <source>
        <dbReference type="EMBL" id="GJT38392.1"/>
    </source>
</evidence>
<reference evidence="2" key="1">
    <citation type="journal article" date="2022" name="Int. J. Mol. Sci.">
        <title>Draft Genome of Tanacetum Coccineum: Genomic Comparison of Closely Related Tanacetum-Family Plants.</title>
        <authorList>
            <person name="Yamashiro T."/>
            <person name="Shiraishi A."/>
            <person name="Nakayama K."/>
            <person name="Satake H."/>
        </authorList>
    </citation>
    <scope>NUCLEOTIDE SEQUENCE</scope>
</reference>
<evidence type="ECO:0000313" key="3">
    <source>
        <dbReference type="Proteomes" id="UP001151760"/>
    </source>
</evidence>
<feature type="compositionally biased region" description="Polar residues" evidence="1">
    <location>
        <begin position="280"/>
        <end position="289"/>
    </location>
</feature>
<sequence>MAESSSQILQQQDPHEQPETLPPFKPTPQVGLNMGEITFNPNNEVALLHPLHDNNKYFKLVSDITLKCCIKETFTKSPNQYKEYLSEFWYTTKALKNSKVWFLIPTRGIFGEVGDNTFRNAIGHSSDYVATPYLETVRQWFLTIGYGEAVEAKGTLKKSLLTTRWRLLMAKIIQCLGGKTGGFDQITNKDANILYCLANRVNIDFARLIWEDLITKLNKKTREKVIPYPRVAVEHKAPNTSFYTRKKDSKGKKPGAKSGHRKQPTSSKHHPLSKIEETKGGSSKASTRSKTSHFVKETHSNSVWRSFKPI</sequence>
<dbReference type="EMBL" id="BQNB010015300">
    <property type="protein sequence ID" value="GJT38392.1"/>
    <property type="molecule type" value="Genomic_DNA"/>
</dbReference>
<feature type="region of interest" description="Disordered" evidence="1">
    <location>
        <begin position="239"/>
        <end position="310"/>
    </location>
</feature>
<accession>A0ABQ5DHJ1</accession>
<keyword evidence="3" id="KW-1185">Reference proteome</keyword>
<name>A0ABQ5DHJ1_9ASTR</name>
<dbReference type="Proteomes" id="UP001151760">
    <property type="component" value="Unassembled WGS sequence"/>
</dbReference>
<reference evidence="2" key="2">
    <citation type="submission" date="2022-01" db="EMBL/GenBank/DDBJ databases">
        <authorList>
            <person name="Yamashiro T."/>
            <person name="Shiraishi A."/>
            <person name="Satake H."/>
            <person name="Nakayama K."/>
        </authorList>
    </citation>
    <scope>NUCLEOTIDE SEQUENCE</scope>
</reference>